<reference evidence="7 8" key="1">
    <citation type="submission" date="2019-06" db="EMBL/GenBank/DDBJ databases">
        <title>Sequencing the genomes of 1000 actinobacteria strains.</title>
        <authorList>
            <person name="Klenk H.-P."/>
        </authorList>
    </citation>
    <scope>NUCLEOTIDE SEQUENCE [LARGE SCALE GENOMIC DNA]</scope>
    <source>
        <strain evidence="7 8">DSM 18607</strain>
    </source>
</reference>
<comment type="catalytic activity">
    <reaction evidence="1 6">
        <text>alpha,alpha-trehalose 6-phosphate + H2O = alpha,alpha-trehalose + phosphate</text>
        <dbReference type="Rhea" id="RHEA:23420"/>
        <dbReference type="ChEBI" id="CHEBI:15377"/>
        <dbReference type="ChEBI" id="CHEBI:16551"/>
        <dbReference type="ChEBI" id="CHEBI:43474"/>
        <dbReference type="ChEBI" id="CHEBI:58429"/>
        <dbReference type="EC" id="3.1.3.12"/>
    </reaction>
</comment>
<dbReference type="InterPro" id="IPR044651">
    <property type="entry name" value="OTSB-like"/>
</dbReference>
<sequence length="269" mass="27587">MSDVGALGDPALEDALTGLARRRTVLVASDLDGALAEFTRDPADTVPAPGAMLALRGLARLPGTSVAVVSGRDAATLAELTGVRPGDPVALVGSHGAESSVAGVTAQRLDDGQRALLDELTTTVAELIERHRGARLERKRAAVAVHTRGLSDDAEQAALEEAVGLGEGRDDVRVLRGKSVVELSVSHADKGSALLALARVVGAESVFYSGDDVTDEDAFRVLPAADGHVTVKVGDGGTAAEHRVPSVGALVVVVRRLLALRSDLAPGAR</sequence>
<dbReference type="NCBIfam" id="TIGR00685">
    <property type="entry name" value="T6PP"/>
    <property type="match status" value="1"/>
</dbReference>
<dbReference type="Gene3D" id="3.30.70.1020">
    <property type="entry name" value="Trehalose-6-phosphate phosphatase related protein, domain 2"/>
    <property type="match status" value="1"/>
</dbReference>
<dbReference type="SUPFAM" id="SSF56784">
    <property type="entry name" value="HAD-like"/>
    <property type="match status" value="1"/>
</dbReference>
<evidence type="ECO:0000256" key="3">
    <source>
        <dbReference type="ARBA" id="ARBA00008770"/>
    </source>
</evidence>
<accession>A0A542E112</accession>
<evidence type="ECO:0000313" key="7">
    <source>
        <dbReference type="EMBL" id="TQJ08894.1"/>
    </source>
</evidence>
<evidence type="ECO:0000256" key="5">
    <source>
        <dbReference type="ARBA" id="ARBA00024179"/>
    </source>
</evidence>
<comment type="caution">
    <text evidence="7">The sequence shown here is derived from an EMBL/GenBank/DDBJ whole genome shotgun (WGS) entry which is preliminary data.</text>
</comment>
<dbReference type="NCBIfam" id="TIGR01484">
    <property type="entry name" value="HAD-SF-IIB"/>
    <property type="match status" value="1"/>
</dbReference>
<dbReference type="GO" id="GO:0004805">
    <property type="term" value="F:trehalose-phosphatase activity"/>
    <property type="evidence" value="ECO:0007669"/>
    <property type="project" value="UniProtKB-EC"/>
</dbReference>
<dbReference type="InterPro" id="IPR023214">
    <property type="entry name" value="HAD_sf"/>
</dbReference>
<gene>
    <name evidence="7" type="ORF">FB458_1993</name>
</gene>
<dbReference type="PANTHER" id="PTHR43768">
    <property type="entry name" value="TREHALOSE 6-PHOSPHATE PHOSPHATASE"/>
    <property type="match status" value="1"/>
</dbReference>
<dbReference type="RefSeq" id="WP_246061145.1">
    <property type="nucleotide sequence ID" value="NZ_BAAAPR010000005.1"/>
</dbReference>
<organism evidence="7 8">
    <name type="scientific">Lapillicoccus jejuensis</name>
    <dbReference type="NCBI Taxonomy" id="402171"/>
    <lineage>
        <taxon>Bacteria</taxon>
        <taxon>Bacillati</taxon>
        <taxon>Actinomycetota</taxon>
        <taxon>Actinomycetes</taxon>
        <taxon>Micrococcales</taxon>
        <taxon>Intrasporangiaceae</taxon>
        <taxon>Lapillicoccus</taxon>
    </lineage>
</organism>
<dbReference type="GO" id="GO:0005992">
    <property type="term" value="P:trehalose biosynthetic process"/>
    <property type="evidence" value="ECO:0007669"/>
    <property type="project" value="UniProtKB-UniPathway"/>
</dbReference>
<evidence type="ECO:0000313" key="8">
    <source>
        <dbReference type="Proteomes" id="UP000317893"/>
    </source>
</evidence>
<dbReference type="Proteomes" id="UP000317893">
    <property type="component" value="Unassembled WGS sequence"/>
</dbReference>
<evidence type="ECO:0000256" key="2">
    <source>
        <dbReference type="ARBA" id="ARBA00005199"/>
    </source>
</evidence>
<dbReference type="GO" id="GO:0046872">
    <property type="term" value="F:metal ion binding"/>
    <property type="evidence" value="ECO:0007669"/>
    <property type="project" value="UniProtKB-KW"/>
</dbReference>
<comment type="function">
    <text evidence="5 6">Removes the phosphate from trehalose 6-phosphate to produce free trehalose.</text>
</comment>
<dbReference type="Gene3D" id="3.40.50.1000">
    <property type="entry name" value="HAD superfamily/HAD-like"/>
    <property type="match status" value="1"/>
</dbReference>
<name>A0A542E112_9MICO</name>
<evidence type="ECO:0000256" key="1">
    <source>
        <dbReference type="ARBA" id="ARBA00000500"/>
    </source>
</evidence>
<keyword evidence="6" id="KW-0460">Magnesium</keyword>
<proteinExistence type="inferred from homology"/>
<dbReference type="PANTHER" id="PTHR43768:SF3">
    <property type="entry name" value="TREHALOSE 6-PHOSPHATE PHOSPHATASE"/>
    <property type="match status" value="1"/>
</dbReference>
<evidence type="ECO:0000256" key="4">
    <source>
        <dbReference type="ARBA" id="ARBA00022801"/>
    </source>
</evidence>
<dbReference type="InterPro" id="IPR036412">
    <property type="entry name" value="HAD-like_sf"/>
</dbReference>
<keyword evidence="8" id="KW-1185">Reference proteome</keyword>
<dbReference type="EC" id="3.1.3.12" evidence="6"/>
<keyword evidence="4 6" id="KW-0378">Hydrolase</keyword>
<comment type="pathway">
    <text evidence="2 6">Glycan biosynthesis; trehalose biosynthesis.</text>
</comment>
<dbReference type="Pfam" id="PF02358">
    <property type="entry name" value="Trehalose_PPase"/>
    <property type="match status" value="1"/>
</dbReference>
<protein>
    <recommendedName>
        <fullName evidence="6">Trehalose 6-phosphate phosphatase</fullName>
        <ecNumber evidence="6">3.1.3.12</ecNumber>
    </recommendedName>
</protein>
<evidence type="ECO:0000256" key="6">
    <source>
        <dbReference type="RuleBase" id="RU361117"/>
    </source>
</evidence>
<dbReference type="AlphaFoldDB" id="A0A542E112"/>
<comment type="similarity">
    <text evidence="3 6">Belongs to the trehalose phosphatase family.</text>
</comment>
<keyword evidence="6" id="KW-0479">Metal-binding</keyword>
<dbReference type="UniPathway" id="UPA00299"/>
<comment type="cofactor">
    <cofactor evidence="6">
        <name>Mg(2+)</name>
        <dbReference type="ChEBI" id="CHEBI:18420"/>
    </cofactor>
</comment>
<dbReference type="InterPro" id="IPR006379">
    <property type="entry name" value="HAD-SF_hydro_IIB"/>
</dbReference>
<dbReference type="EMBL" id="VFMN01000001">
    <property type="protein sequence ID" value="TQJ08894.1"/>
    <property type="molecule type" value="Genomic_DNA"/>
</dbReference>
<dbReference type="InterPro" id="IPR003337">
    <property type="entry name" value="Trehalose_PPase"/>
</dbReference>